<evidence type="ECO:0000313" key="7">
    <source>
        <dbReference type="EMBL" id="MBT1701225.1"/>
    </source>
</evidence>
<protein>
    <submittedName>
        <fullName evidence="7">LysE family translocator</fullName>
    </submittedName>
</protein>
<dbReference type="GO" id="GO:0015171">
    <property type="term" value="F:amino acid transmembrane transporter activity"/>
    <property type="evidence" value="ECO:0007669"/>
    <property type="project" value="TreeGrafter"/>
</dbReference>
<evidence type="ECO:0000313" key="8">
    <source>
        <dbReference type="Proteomes" id="UP001319200"/>
    </source>
</evidence>
<evidence type="ECO:0000256" key="5">
    <source>
        <dbReference type="ARBA" id="ARBA00023136"/>
    </source>
</evidence>
<feature type="transmembrane region" description="Helical" evidence="6">
    <location>
        <begin position="71"/>
        <end position="90"/>
    </location>
</feature>
<keyword evidence="4 6" id="KW-1133">Transmembrane helix</keyword>
<keyword evidence="5 6" id="KW-0472">Membrane</keyword>
<evidence type="ECO:0000256" key="2">
    <source>
        <dbReference type="ARBA" id="ARBA00022475"/>
    </source>
</evidence>
<evidence type="ECO:0000256" key="4">
    <source>
        <dbReference type="ARBA" id="ARBA00022989"/>
    </source>
</evidence>
<organism evidence="7 8">
    <name type="scientific">Chryseosolibacter histidini</name>
    <dbReference type="NCBI Taxonomy" id="2782349"/>
    <lineage>
        <taxon>Bacteria</taxon>
        <taxon>Pseudomonadati</taxon>
        <taxon>Bacteroidota</taxon>
        <taxon>Cytophagia</taxon>
        <taxon>Cytophagales</taxon>
        <taxon>Chryseotaleaceae</taxon>
        <taxon>Chryseosolibacter</taxon>
    </lineage>
</organism>
<feature type="transmembrane region" description="Helical" evidence="6">
    <location>
        <begin position="186"/>
        <end position="204"/>
    </location>
</feature>
<gene>
    <name evidence="7" type="ORF">KK083_30315</name>
</gene>
<dbReference type="PANTHER" id="PTHR30086">
    <property type="entry name" value="ARGININE EXPORTER PROTEIN ARGO"/>
    <property type="match status" value="1"/>
</dbReference>
<dbReference type="Pfam" id="PF01810">
    <property type="entry name" value="LysE"/>
    <property type="match status" value="1"/>
</dbReference>
<feature type="transmembrane region" description="Helical" evidence="6">
    <location>
        <begin position="6"/>
        <end position="26"/>
    </location>
</feature>
<accession>A0AAP2DRM7</accession>
<evidence type="ECO:0000256" key="6">
    <source>
        <dbReference type="SAM" id="Phobius"/>
    </source>
</evidence>
<feature type="transmembrane region" description="Helical" evidence="6">
    <location>
        <begin position="111"/>
        <end position="136"/>
    </location>
</feature>
<dbReference type="PANTHER" id="PTHR30086:SF20">
    <property type="entry name" value="ARGININE EXPORTER PROTEIN ARGO-RELATED"/>
    <property type="match status" value="1"/>
</dbReference>
<feature type="transmembrane region" description="Helical" evidence="6">
    <location>
        <begin position="38"/>
        <end position="59"/>
    </location>
</feature>
<feature type="transmembrane region" description="Helical" evidence="6">
    <location>
        <begin position="148"/>
        <end position="165"/>
    </location>
</feature>
<name>A0AAP2DRM7_9BACT</name>
<keyword evidence="8" id="KW-1185">Reference proteome</keyword>
<keyword evidence="3 6" id="KW-0812">Transmembrane</keyword>
<comment type="subcellular location">
    <subcellularLocation>
        <location evidence="1">Cell membrane</location>
        <topology evidence="1">Multi-pass membrane protein</topology>
    </subcellularLocation>
</comment>
<dbReference type="EMBL" id="JAHESF010000061">
    <property type="protein sequence ID" value="MBT1701225.1"/>
    <property type="molecule type" value="Genomic_DNA"/>
</dbReference>
<keyword evidence="2" id="KW-1003">Cell membrane</keyword>
<dbReference type="GO" id="GO:0005886">
    <property type="term" value="C:plasma membrane"/>
    <property type="evidence" value="ECO:0007669"/>
    <property type="project" value="UniProtKB-SubCell"/>
</dbReference>
<dbReference type="AlphaFoldDB" id="A0AAP2DRM7"/>
<reference evidence="7 8" key="1">
    <citation type="submission" date="2021-05" db="EMBL/GenBank/DDBJ databases">
        <title>A Polyphasic approach of four new species of the genus Ohtaekwangia: Ohtaekwangia histidinii sp. nov., Ohtaekwangia cretensis sp. nov., Ohtaekwangia indiensis sp. nov., Ohtaekwangia reichenbachii sp. nov. from diverse environment.</title>
        <authorList>
            <person name="Octaviana S."/>
        </authorList>
    </citation>
    <scope>NUCLEOTIDE SEQUENCE [LARGE SCALE GENOMIC DNA]</scope>
    <source>
        <strain evidence="7 8">PWU4</strain>
    </source>
</reference>
<evidence type="ECO:0000256" key="3">
    <source>
        <dbReference type="ARBA" id="ARBA00022692"/>
    </source>
</evidence>
<proteinExistence type="predicted"/>
<evidence type="ECO:0000256" key="1">
    <source>
        <dbReference type="ARBA" id="ARBA00004651"/>
    </source>
</evidence>
<comment type="caution">
    <text evidence="7">The sequence shown here is derived from an EMBL/GenBank/DDBJ whole genome shotgun (WGS) entry which is preliminary data.</text>
</comment>
<dbReference type="RefSeq" id="WP_254169910.1">
    <property type="nucleotide sequence ID" value="NZ_JAHESF010000061.1"/>
</dbReference>
<dbReference type="Proteomes" id="UP001319200">
    <property type="component" value="Unassembled WGS sequence"/>
</dbReference>
<dbReference type="InterPro" id="IPR001123">
    <property type="entry name" value="LeuE-type"/>
</dbReference>
<sequence length="210" mass="23287">MESVLKGIASGIVLAFLIGPVFFTILQTSIERGFWSGFFVAIGVSLSDAFYISVCYLGVYQFFDQGNFKEYLAYFGGGVLLVMGFYYLVIKSRKLAHYDPQNVQAKSPYKLIVKGFIINGLTPMVLVFWLGTVGVATTKLGYVTPGKAIPFFVAIVCTVFLTDVIKAKLADKLRQALTPRFIRTMNLVLGLVMLIFGGRLIFMADNFHVL</sequence>